<dbReference type="InterPro" id="IPR002347">
    <property type="entry name" value="SDR_fam"/>
</dbReference>
<name>A0A8J4SG56_9STRA</name>
<dbReference type="Proteomes" id="UP000702964">
    <property type="component" value="Unassembled WGS sequence"/>
</dbReference>
<evidence type="ECO:0000256" key="1">
    <source>
        <dbReference type="ARBA" id="ARBA00006484"/>
    </source>
</evidence>
<accession>A0A8J4SG56</accession>
<evidence type="ECO:0000313" key="5">
    <source>
        <dbReference type="EMBL" id="KAF4324736.1"/>
    </source>
</evidence>
<dbReference type="CDD" id="cd05374">
    <property type="entry name" value="17beta-HSD-like_SDR_c"/>
    <property type="match status" value="1"/>
</dbReference>
<comment type="similarity">
    <text evidence="1 3">Belongs to the short-chain dehydrogenases/reductases (SDR) family.</text>
</comment>
<dbReference type="PRINTS" id="PR00080">
    <property type="entry name" value="SDRFAMILY"/>
</dbReference>
<dbReference type="InterPro" id="IPR036291">
    <property type="entry name" value="NAD(P)-bd_dom_sf"/>
</dbReference>
<gene>
    <name evidence="5" type="ORF">G195_001924</name>
</gene>
<sequence>MMKHFDRLNTVGISKDEAMALAGKSEETRDFKPSVQGVTVGLSSGTSGNRGLFLVSDREQDAWTGTVLAKLLPGGLWKPAKIAFFLRANSNLYESVQRGKLQFQYFDLLERVDTLVERTLTAVPDKIISVAEVLDPLDRKVLEHVFGQIVHQNIGDNAPVALITGTSSGFGMLTAITLAKQGYRIVATMRDLSRNTELARLAEQAGISDRLQYIRLDVTDADSVQEAVQTVLQNHGRIDMLVNNAGFALGGFIEEVSMDDWRRQMETNFFGLVAVTRAVLPIMREQKQGLIINLSSVSGLSGFPGYAPYAASKFAVEGFTESLRHEMSSFGVRVVLVEPGAYRTPIWNKGLGEIQRSDDSPYKEKLDAVLRYSQQAGETAPDPQEVADLVARIARMRAPRLRYALGKGSRLLIIGKLLLPWKWLEWIIARGLK</sequence>
<keyword evidence="2" id="KW-0560">Oxidoreductase</keyword>
<dbReference type="PANTHER" id="PTHR43976:SF16">
    <property type="entry name" value="SHORT-CHAIN DEHYDROGENASE_REDUCTASE FAMILY PROTEIN"/>
    <property type="match status" value="1"/>
</dbReference>
<dbReference type="SMART" id="SM00822">
    <property type="entry name" value="PKS_KR"/>
    <property type="match status" value="1"/>
</dbReference>
<dbReference type="EMBL" id="AOFI03000014">
    <property type="protein sequence ID" value="KAF4324736.1"/>
    <property type="molecule type" value="Genomic_DNA"/>
</dbReference>
<organism evidence="5 6">
    <name type="scientific">Phytophthora kernoviae 00238/432</name>
    <dbReference type="NCBI Taxonomy" id="1284355"/>
    <lineage>
        <taxon>Eukaryota</taxon>
        <taxon>Sar</taxon>
        <taxon>Stramenopiles</taxon>
        <taxon>Oomycota</taxon>
        <taxon>Peronosporomycetes</taxon>
        <taxon>Peronosporales</taxon>
        <taxon>Peronosporaceae</taxon>
        <taxon>Phytophthora</taxon>
    </lineage>
</organism>
<dbReference type="InterPro" id="IPR051911">
    <property type="entry name" value="SDR_oxidoreductase"/>
</dbReference>
<dbReference type="PRINTS" id="PR00081">
    <property type="entry name" value="GDHRDH"/>
</dbReference>
<dbReference type="NCBIfam" id="NF005372">
    <property type="entry name" value="PRK06914.1"/>
    <property type="match status" value="1"/>
</dbReference>
<evidence type="ECO:0000313" key="6">
    <source>
        <dbReference type="Proteomes" id="UP000702964"/>
    </source>
</evidence>
<dbReference type="GO" id="GO:0016491">
    <property type="term" value="F:oxidoreductase activity"/>
    <property type="evidence" value="ECO:0007669"/>
    <property type="project" value="UniProtKB-KW"/>
</dbReference>
<dbReference type="PROSITE" id="PS00061">
    <property type="entry name" value="ADH_SHORT"/>
    <property type="match status" value="1"/>
</dbReference>
<protein>
    <recommendedName>
        <fullName evidence="4">Ketoreductase domain-containing protein</fullName>
    </recommendedName>
</protein>
<reference evidence="5" key="2">
    <citation type="submission" date="2020-02" db="EMBL/GenBank/DDBJ databases">
        <authorList>
            <person name="Studholme D.J."/>
        </authorList>
    </citation>
    <scope>NUCLEOTIDE SEQUENCE</scope>
    <source>
        <strain evidence="5">00238/432</strain>
    </source>
</reference>
<dbReference type="InterPro" id="IPR057326">
    <property type="entry name" value="KR_dom"/>
</dbReference>
<dbReference type="FunFam" id="3.40.50.720:FF:000084">
    <property type="entry name" value="Short-chain dehydrogenase reductase"/>
    <property type="match status" value="1"/>
</dbReference>
<comment type="caution">
    <text evidence="5">The sequence shown here is derived from an EMBL/GenBank/DDBJ whole genome shotgun (WGS) entry which is preliminary data.</text>
</comment>
<evidence type="ECO:0000256" key="2">
    <source>
        <dbReference type="ARBA" id="ARBA00023002"/>
    </source>
</evidence>
<proteinExistence type="inferred from homology"/>
<feature type="domain" description="Ketoreductase" evidence="4">
    <location>
        <begin position="159"/>
        <end position="342"/>
    </location>
</feature>
<dbReference type="AlphaFoldDB" id="A0A8J4SG56"/>
<dbReference type="SUPFAM" id="SSF51735">
    <property type="entry name" value="NAD(P)-binding Rossmann-fold domains"/>
    <property type="match status" value="1"/>
</dbReference>
<dbReference type="Pfam" id="PF00106">
    <property type="entry name" value="adh_short"/>
    <property type="match status" value="1"/>
</dbReference>
<evidence type="ECO:0000256" key="3">
    <source>
        <dbReference type="RuleBase" id="RU000363"/>
    </source>
</evidence>
<reference evidence="5" key="1">
    <citation type="journal article" date="2015" name="Genom Data">
        <title>Draft genome sequences of Phytophthora kernoviae and Phytophthora ramorum lineage EU2 from Scotland.</title>
        <authorList>
            <person name="Sambles C."/>
            <person name="Schlenzig A."/>
            <person name="O'Neill P."/>
            <person name="Grant M."/>
            <person name="Studholme D.J."/>
        </authorList>
    </citation>
    <scope>NUCLEOTIDE SEQUENCE</scope>
    <source>
        <strain evidence="5">00238/432</strain>
    </source>
</reference>
<dbReference type="PANTHER" id="PTHR43976">
    <property type="entry name" value="SHORT CHAIN DEHYDROGENASE"/>
    <property type="match status" value="1"/>
</dbReference>
<dbReference type="InterPro" id="IPR020904">
    <property type="entry name" value="Sc_DH/Rdtase_CS"/>
</dbReference>
<dbReference type="Gene3D" id="3.40.50.720">
    <property type="entry name" value="NAD(P)-binding Rossmann-like Domain"/>
    <property type="match status" value="1"/>
</dbReference>
<evidence type="ECO:0000259" key="4">
    <source>
        <dbReference type="SMART" id="SM00822"/>
    </source>
</evidence>